<keyword evidence="2" id="KW-1185">Reference proteome</keyword>
<reference evidence="1 2" key="1">
    <citation type="submission" date="2021-06" db="EMBL/GenBank/DDBJ databases">
        <authorList>
            <person name="Kallberg Y."/>
            <person name="Tangrot J."/>
            <person name="Rosling A."/>
        </authorList>
    </citation>
    <scope>NUCLEOTIDE SEQUENCE [LARGE SCALE GENOMIC DNA]</scope>
    <source>
        <strain evidence="1 2">120-4 pot B 10/14</strain>
    </source>
</reference>
<feature type="non-terminal residue" evidence="1">
    <location>
        <position position="1"/>
    </location>
</feature>
<dbReference type="Proteomes" id="UP000789901">
    <property type="component" value="Unassembled WGS sequence"/>
</dbReference>
<dbReference type="EMBL" id="CAJVQB010014721">
    <property type="protein sequence ID" value="CAG8770223.1"/>
    <property type="molecule type" value="Genomic_DNA"/>
</dbReference>
<organism evidence="1 2">
    <name type="scientific">Gigaspora margarita</name>
    <dbReference type="NCBI Taxonomy" id="4874"/>
    <lineage>
        <taxon>Eukaryota</taxon>
        <taxon>Fungi</taxon>
        <taxon>Fungi incertae sedis</taxon>
        <taxon>Mucoromycota</taxon>
        <taxon>Glomeromycotina</taxon>
        <taxon>Glomeromycetes</taxon>
        <taxon>Diversisporales</taxon>
        <taxon>Gigasporaceae</taxon>
        <taxon>Gigaspora</taxon>
    </lineage>
</organism>
<evidence type="ECO:0000313" key="1">
    <source>
        <dbReference type="EMBL" id="CAG8770223.1"/>
    </source>
</evidence>
<evidence type="ECO:0000313" key="2">
    <source>
        <dbReference type="Proteomes" id="UP000789901"/>
    </source>
</evidence>
<name>A0ABN7VH01_GIGMA</name>
<protein>
    <submittedName>
        <fullName evidence="1">12656_t:CDS:1</fullName>
    </submittedName>
</protein>
<gene>
    <name evidence="1" type="ORF">GMARGA_LOCUS18433</name>
</gene>
<comment type="caution">
    <text evidence="1">The sequence shown here is derived from an EMBL/GenBank/DDBJ whole genome shotgun (WGS) entry which is preliminary data.</text>
</comment>
<proteinExistence type="predicted"/>
<sequence length="79" mass="9134">LIGNRSLALRVQEYLGTIVRVYREKGFKNPVEDFRMRKVIMGMRLVRAQGEEADCGFGRNLVLVALGFRTMRKLEELDC</sequence>
<accession>A0ABN7VH01</accession>